<gene>
    <name evidence="2" type="ORF">OEZ49_16395</name>
</gene>
<name>A0ABT2WTY2_9RHOB</name>
<feature type="region of interest" description="Disordered" evidence="1">
    <location>
        <begin position="342"/>
        <end position="365"/>
    </location>
</feature>
<comment type="caution">
    <text evidence="2">The sequence shown here is derived from an EMBL/GenBank/DDBJ whole genome shotgun (WGS) entry which is preliminary data.</text>
</comment>
<accession>A0ABT2WTY2</accession>
<evidence type="ECO:0000256" key="1">
    <source>
        <dbReference type="SAM" id="MobiDB-lite"/>
    </source>
</evidence>
<dbReference type="InterPro" id="IPR009003">
    <property type="entry name" value="Peptidase_S1_PA"/>
</dbReference>
<dbReference type="PRINTS" id="PR00834">
    <property type="entry name" value="PROTEASES2C"/>
</dbReference>
<reference evidence="2 3" key="1">
    <citation type="submission" date="2022-10" db="EMBL/GenBank/DDBJ databases">
        <title>Ruegeria sp. nov., isolated from ocean surface water.</title>
        <authorList>
            <person name="He W."/>
            <person name="Wang L."/>
            <person name="Zhang D.-F."/>
        </authorList>
    </citation>
    <scope>NUCLEOTIDE SEQUENCE [LARGE SCALE GENOMIC DNA]</scope>
    <source>
        <strain evidence="2 3">WL0004</strain>
    </source>
</reference>
<evidence type="ECO:0000313" key="2">
    <source>
        <dbReference type="EMBL" id="MCU9839355.1"/>
    </source>
</evidence>
<organism evidence="2 3">
    <name type="scientific">Ruegeria marisflavi</name>
    <dbReference type="NCBI Taxonomy" id="2984152"/>
    <lineage>
        <taxon>Bacteria</taxon>
        <taxon>Pseudomonadati</taxon>
        <taxon>Pseudomonadota</taxon>
        <taxon>Alphaproteobacteria</taxon>
        <taxon>Rhodobacterales</taxon>
        <taxon>Roseobacteraceae</taxon>
        <taxon>Ruegeria</taxon>
    </lineage>
</organism>
<dbReference type="Gene3D" id="2.40.10.120">
    <property type="match status" value="1"/>
</dbReference>
<dbReference type="PANTHER" id="PTHR43019:SF23">
    <property type="entry name" value="PROTEASE DO-LIKE 5, CHLOROPLASTIC"/>
    <property type="match status" value="1"/>
</dbReference>
<sequence length="565" mass="60311">MLTLALAPSGGLAQSLVPFEQCAIIVASRQTIIEAREYIQNNGIEDIATVFEAKNGWLAISVGTVPLSSSKQALAELKSKPSFPSDAYCSTGKAYVRVVAAPKNSSSSLKSAVSTALDGEFDARPLSSAEKRFLQAALALEGYYKGLLDGVWGSGSQEAFERFTYSTYSSEPLNVHAVTLIMAVIDEVVEGGWQSEYISKLDMSVAMPTLRIELVESRNNRQKWQDSETGLEFIFDRFDNDGATGAHQAMLRAHTGQDGPYTVRKPGFAVTSISSAGKLEYLRSDFIDNAWSMVYIAAPLTAKNYVGLASSSLTRGYGEYFDIPKGGHLDGQIREFLAYLDEPDQTEDKQNSSEPNSREHQDAAGSGSAFFVNDEGYALTNAHVVDGCRFLKLNGFPAEIVSISDSFDLAAVKTDASLPSTPLWFSASPAKLNSDVTIAGFPLHGLLGGLNVSRGAVSSLKGIGGTETTMQITAPVQPGNSGGPAVNSQGEVVGVVVAKLDALLVAREIGDIPENVGFAVRGELAQLFLTSNGIPYEKSSGNAYLSGEELAERLEKSTALLECNK</sequence>
<proteinExistence type="predicted"/>
<dbReference type="Proteomes" id="UP001321014">
    <property type="component" value="Unassembled WGS sequence"/>
</dbReference>
<dbReference type="Pfam" id="PF13365">
    <property type="entry name" value="Trypsin_2"/>
    <property type="match status" value="1"/>
</dbReference>
<keyword evidence="3" id="KW-1185">Reference proteome</keyword>
<protein>
    <submittedName>
        <fullName evidence="2">Trypsin-like peptidase domain-containing protein</fullName>
    </submittedName>
</protein>
<dbReference type="InterPro" id="IPR001940">
    <property type="entry name" value="Peptidase_S1C"/>
</dbReference>
<dbReference type="PANTHER" id="PTHR43019">
    <property type="entry name" value="SERINE ENDOPROTEASE DEGS"/>
    <property type="match status" value="1"/>
</dbReference>
<dbReference type="SUPFAM" id="SSF50494">
    <property type="entry name" value="Trypsin-like serine proteases"/>
    <property type="match status" value="1"/>
</dbReference>
<feature type="compositionally biased region" description="Basic and acidic residues" evidence="1">
    <location>
        <begin position="346"/>
        <end position="362"/>
    </location>
</feature>
<evidence type="ECO:0000313" key="3">
    <source>
        <dbReference type="Proteomes" id="UP001321014"/>
    </source>
</evidence>
<dbReference type="EMBL" id="JAOVQN010000017">
    <property type="protein sequence ID" value="MCU9839355.1"/>
    <property type="molecule type" value="Genomic_DNA"/>
</dbReference>